<sequence length="149" mass="16646">MSLKICVLIVIMFAVFSCGKKTKQNKARGYRQQDACEPLEFQCSSGWCIQEDWRCDTEKDCPDNSDELKCPTDCTGEHQLKCNNGICISREYQCDGDDDCGDKTDETGCSALACSGGEVKCDNNLCIEESWVCDGDNDCRDGWDESNCR</sequence>
<dbReference type="PROSITE" id="PS50068">
    <property type="entry name" value="LDLRA_2"/>
    <property type="match status" value="3"/>
</dbReference>
<dbReference type="InterPro" id="IPR051221">
    <property type="entry name" value="LDLR-related"/>
</dbReference>
<dbReference type="InterPro" id="IPR023415">
    <property type="entry name" value="LDLR_class-A_CS"/>
</dbReference>
<dbReference type="InterPro" id="IPR036055">
    <property type="entry name" value="LDL_receptor-like_sf"/>
</dbReference>
<keyword evidence="6" id="KW-0472">Membrane</keyword>
<dbReference type="PANTHER" id="PTHR22722:SF15">
    <property type="entry name" value="LOW-DENSITY LIPOPROTEIN RECEPTOR-RELATED"/>
    <property type="match status" value="1"/>
</dbReference>
<dbReference type="PANTHER" id="PTHR22722">
    <property type="entry name" value="LOW-DENSITY LIPOPROTEIN RECEPTOR-RELATED PROTEIN 2-RELATED"/>
    <property type="match status" value="1"/>
</dbReference>
<evidence type="ECO:0000313" key="13">
    <source>
        <dbReference type="Proteomes" id="UP000678393"/>
    </source>
</evidence>
<dbReference type="OrthoDB" id="6038837at2759"/>
<feature type="disulfide bond" evidence="10">
    <location>
        <begin position="114"/>
        <end position="126"/>
    </location>
</feature>
<keyword evidence="3 11" id="KW-0732">Signal</keyword>
<feature type="chain" id="PRO_5035773401" evidence="11">
    <location>
        <begin position="20"/>
        <end position="149"/>
    </location>
</feature>
<feature type="disulfide bond" evidence="10">
    <location>
        <begin position="55"/>
        <end position="70"/>
    </location>
</feature>
<keyword evidence="9" id="KW-0325">Glycoprotein</keyword>
<evidence type="ECO:0000256" key="11">
    <source>
        <dbReference type="SAM" id="SignalP"/>
    </source>
</evidence>
<dbReference type="PROSITE" id="PS51257">
    <property type="entry name" value="PROKAR_LIPOPROTEIN"/>
    <property type="match status" value="1"/>
</dbReference>
<dbReference type="SMART" id="SM00192">
    <property type="entry name" value="LDLa"/>
    <property type="match status" value="3"/>
</dbReference>
<dbReference type="InterPro" id="IPR002172">
    <property type="entry name" value="LDrepeatLR_classA_rpt"/>
</dbReference>
<dbReference type="GO" id="GO:0042562">
    <property type="term" value="F:hormone binding"/>
    <property type="evidence" value="ECO:0007669"/>
    <property type="project" value="TreeGrafter"/>
</dbReference>
<dbReference type="EMBL" id="CAJHNH020004351">
    <property type="protein sequence ID" value="CAG5130932.1"/>
    <property type="molecule type" value="Genomic_DNA"/>
</dbReference>
<keyword evidence="13" id="KW-1185">Reference proteome</keyword>
<dbReference type="Proteomes" id="UP000678393">
    <property type="component" value="Unassembled WGS sequence"/>
</dbReference>
<protein>
    <submittedName>
        <fullName evidence="12">Uncharacterized protein</fullName>
    </submittedName>
</protein>
<dbReference type="Gene3D" id="4.10.400.10">
    <property type="entry name" value="Low-density Lipoprotein Receptor"/>
    <property type="match status" value="3"/>
</dbReference>
<organism evidence="12 13">
    <name type="scientific">Candidula unifasciata</name>
    <dbReference type="NCBI Taxonomy" id="100452"/>
    <lineage>
        <taxon>Eukaryota</taxon>
        <taxon>Metazoa</taxon>
        <taxon>Spiralia</taxon>
        <taxon>Lophotrochozoa</taxon>
        <taxon>Mollusca</taxon>
        <taxon>Gastropoda</taxon>
        <taxon>Heterobranchia</taxon>
        <taxon>Euthyneura</taxon>
        <taxon>Panpulmonata</taxon>
        <taxon>Eupulmonata</taxon>
        <taxon>Stylommatophora</taxon>
        <taxon>Helicina</taxon>
        <taxon>Helicoidea</taxon>
        <taxon>Geomitridae</taxon>
        <taxon>Candidula</taxon>
    </lineage>
</organism>
<evidence type="ECO:0000256" key="4">
    <source>
        <dbReference type="ARBA" id="ARBA00022737"/>
    </source>
</evidence>
<feature type="disulfide bond" evidence="10">
    <location>
        <begin position="82"/>
        <end position="100"/>
    </location>
</feature>
<dbReference type="GO" id="GO:0043235">
    <property type="term" value="C:receptor complex"/>
    <property type="evidence" value="ECO:0007669"/>
    <property type="project" value="TreeGrafter"/>
</dbReference>
<dbReference type="Pfam" id="PF00057">
    <property type="entry name" value="Ldl_recept_a"/>
    <property type="match status" value="3"/>
</dbReference>
<evidence type="ECO:0000256" key="3">
    <source>
        <dbReference type="ARBA" id="ARBA00022729"/>
    </source>
</evidence>
<dbReference type="CDD" id="cd00112">
    <property type="entry name" value="LDLa"/>
    <property type="match status" value="2"/>
</dbReference>
<dbReference type="GO" id="GO:0016324">
    <property type="term" value="C:apical plasma membrane"/>
    <property type="evidence" value="ECO:0007669"/>
    <property type="project" value="TreeGrafter"/>
</dbReference>
<feature type="disulfide bond" evidence="10">
    <location>
        <begin position="121"/>
        <end position="139"/>
    </location>
</feature>
<comment type="caution">
    <text evidence="10">Lacks conserved residue(s) required for the propagation of feature annotation.</text>
</comment>
<feature type="disulfide bond" evidence="10">
    <location>
        <begin position="94"/>
        <end position="109"/>
    </location>
</feature>
<accession>A0A8S3ZT72</accession>
<keyword evidence="2" id="KW-0812">Transmembrane</keyword>
<keyword evidence="4" id="KW-0677">Repeat</keyword>
<name>A0A8S3ZT72_9EUPU</name>
<keyword evidence="8" id="KW-0675">Receptor</keyword>
<dbReference type="GO" id="GO:0006898">
    <property type="term" value="P:receptor-mediated endocytosis"/>
    <property type="evidence" value="ECO:0007669"/>
    <property type="project" value="TreeGrafter"/>
</dbReference>
<proteinExistence type="predicted"/>
<dbReference type="SUPFAM" id="SSF57424">
    <property type="entry name" value="LDL receptor-like module"/>
    <property type="match status" value="3"/>
</dbReference>
<evidence type="ECO:0000313" key="12">
    <source>
        <dbReference type="EMBL" id="CAG5130932.1"/>
    </source>
</evidence>
<dbReference type="PRINTS" id="PR00261">
    <property type="entry name" value="LDLRECEPTOR"/>
</dbReference>
<gene>
    <name evidence="12" type="ORF">CUNI_LOCUS16490</name>
</gene>
<dbReference type="FunFam" id="4.10.400.10:FF:000034">
    <property type="entry name" value="Low-density lipoprotein receptor-related protein 2"/>
    <property type="match status" value="1"/>
</dbReference>
<evidence type="ECO:0000256" key="7">
    <source>
        <dbReference type="ARBA" id="ARBA00023157"/>
    </source>
</evidence>
<comment type="subcellular location">
    <subcellularLocation>
        <location evidence="1">Membrane</location>
        <topology evidence="1">Single-pass membrane protein</topology>
    </subcellularLocation>
</comment>
<evidence type="ECO:0000256" key="8">
    <source>
        <dbReference type="ARBA" id="ARBA00023170"/>
    </source>
</evidence>
<evidence type="ECO:0000256" key="2">
    <source>
        <dbReference type="ARBA" id="ARBA00022692"/>
    </source>
</evidence>
<dbReference type="AlphaFoldDB" id="A0A8S3ZT72"/>
<evidence type="ECO:0000256" key="10">
    <source>
        <dbReference type="PROSITE-ProRule" id="PRU00124"/>
    </source>
</evidence>
<evidence type="ECO:0000256" key="5">
    <source>
        <dbReference type="ARBA" id="ARBA00022989"/>
    </source>
</evidence>
<feature type="disulfide bond" evidence="10">
    <location>
        <begin position="43"/>
        <end position="61"/>
    </location>
</feature>
<feature type="disulfide bond" evidence="10">
    <location>
        <begin position="133"/>
        <end position="148"/>
    </location>
</feature>
<dbReference type="PROSITE" id="PS01209">
    <property type="entry name" value="LDLRA_1"/>
    <property type="match status" value="2"/>
</dbReference>
<feature type="signal peptide" evidence="11">
    <location>
        <begin position="1"/>
        <end position="19"/>
    </location>
</feature>
<evidence type="ECO:0000256" key="6">
    <source>
        <dbReference type="ARBA" id="ARBA00023136"/>
    </source>
</evidence>
<comment type="caution">
    <text evidence="12">The sequence shown here is derived from an EMBL/GenBank/DDBJ whole genome shotgun (WGS) entry which is preliminary data.</text>
</comment>
<keyword evidence="7 10" id="KW-1015">Disulfide bond</keyword>
<evidence type="ECO:0000256" key="9">
    <source>
        <dbReference type="ARBA" id="ARBA00023180"/>
    </source>
</evidence>
<reference evidence="12" key="1">
    <citation type="submission" date="2021-04" db="EMBL/GenBank/DDBJ databases">
        <authorList>
            <consortium name="Molecular Ecology Group"/>
        </authorList>
    </citation>
    <scope>NUCLEOTIDE SEQUENCE</scope>
</reference>
<keyword evidence="5" id="KW-1133">Transmembrane helix</keyword>
<feature type="disulfide bond" evidence="10">
    <location>
        <begin position="36"/>
        <end position="48"/>
    </location>
</feature>
<evidence type="ECO:0000256" key="1">
    <source>
        <dbReference type="ARBA" id="ARBA00004167"/>
    </source>
</evidence>